<organism evidence="2 3">
    <name type="scientific">Rhizoctonia solani</name>
    <dbReference type="NCBI Taxonomy" id="456999"/>
    <lineage>
        <taxon>Eukaryota</taxon>
        <taxon>Fungi</taxon>
        <taxon>Dikarya</taxon>
        <taxon>Basidiomycota</taxon>
        <taxon>Agaricomycotina</taxon>
        <taxon>Agaricomycetes</taxon>
        <taxon>Cantharellales</taxon>
        <taxon>Ceratobasidiaceae</taxon>
        <taxon>Rhizoctonia</taxon>
    </lineage>
</organism>
<accession>A0A8H7HJB5</accession>
<gene>
    <name evidence="2" type="ORF">RHS04_00384</name>
</gene>
<sequence length="334" mass="38373">MLILPRGLGRSDHALPSICTVPAQHPSSRHLWGTPTQSDTIRPSQYPRFKGRMATGPHRFLDIFPPGFDMTSVSRSYYSFAPVQLYHTLTRSYDPEKHIESTLVKSVWYGKQTKGVQHEFILVQVEDTTVPITNYMVLDRTIREESSGGTIQMPFRRRRTMGSSQSYCGPAVDAFKVSYNGIERQLLQECDLLPRQYLEKIEFSRANPLYLYQLVTLVHVVSEKSTQYTLSGQNCYWFAGLIWDCLRSLRPDAQYDGRLAEKRGRLAIVRNLRMPEKEEITETCDAFEKEIRTVDKNLWESRKKRHGFPDMAMGFRTPDSGSNQDSDGAVRSTI</sequence>
<dbReference type="AlphaFoldDB" id="A0A8H7HJB5"/>
<feature type="region of interest" description="Disordered" evidence="1">
    <location>
        <begin position="310"/>
        <end position="334"/>
    </location>
</feature>
<name>A0A8H7HJB5_9AGAM</name>
<dbReference type="EMBL" id="JACYCC010000016">
    <property type="protein sequence ID" value="KAF8686077.1"/>
    <property type="molecule type" value="Genomic_DNA"/>
</dbReference>
<evidence type="ECO:0000313" key="3">
    <source>
        <dbReference type="Proteomes" id="UP000650582"/>
    </source>
</evidence>
<proteinExistence type="predicted"/>
<evidence type="ECO:0000256" key="1">
    <source>
        <dbReference type="SAM" id="MobiDB-lite"/>
    </source>
</evidence>
<feature type="compositionally biased region" description="Polar residues" evidence="1">
    <location>
        <begin position="319"/>
        <end position="334"/>
    </location>
</feature>
<protein>
    <submittedName>
        <fullName evidence="2">Uncharacterized protein</fullName>
    </submittedName>
</protein>
<dbReference type="Proteomes" id="UP000650582">
    <property type="component" value="Unassembled WGS sequence"/>
</dbReference>
<reference evidence="2" key="1">
    <citation type="submission" date="2020-09" db="EMBL/GenBank/DDBJ databases">
        <title>Comparative genome analyses of four rice-infecting Rhizoctonia solani isolates reveal extensive enrichment of homogalacturonan modification genes.</title>
        <authorList>
            <person name="Lee D.-Y."/>
            <person name="Jeon J."/>
            <person name="Kim K.-T."/>
            <person name="Cheong K."/>
            <person name="Song H."/>
            <person name="Choi G."/>
            <person name="Ko J."/>
            <person name="Opiyo S.O."/>
            <person name="Zuo S."/>
            <person name="Madhav S."/>
            <person name="Lee Y.-H."/>
            <person name="Wang G.-L."/>
        </authorList>
    </citation>
    <scope>NUCLEOTIDE SEQUENCE</scope>
    <source>
        <strain evidence="2">AG1-IA YN-7</strain>
    </source>
</reference>
<evidence type="ECO:0000313" key="2">
    <source>
        <dbReference type="EMBL" id="KAF8686077.1"/>
    </source>
</evidence>
<comment type="caution">
    <text evidence="2">The sequence shown here is derived from an EMBL/GenBank/DDBJ whole genome shotgun (WGS) entry which is preliminary data.</text>
</comment>